<feature type="transmembrane region" description="Helical" evidence="1">
    <location>
        <begin position="223"/>
        <end position="242"/>
    </location>
</feature>
<dbReference type="EMBL" id="JAGSNF010000025">
    <property type="protein sequence ID" value="MBR7744858.1"/>
    <property type="molecule type" value="Genomic_DNA"/>
</dbReference>
<comment type="caution">
    <text evidence="3">The sequence shown here is derived from an EMBL/GenBank/DDBJ whole genome shotgun (WGS) entry which is preliminary data.</text>
</comment>
<evidence type="ECO:0000256" key="1">
    <source>
        <dbReference type="SAM" id="Phobius"/>
    </source>
</evidence>
<organism evidence="3 4">
    <name type="scientific">Phycicoccus avicenniae</name>
    <dbReference type="NCBI Taxonomy" id="2828860"/>
    <lineage>
        <taxon>Bacteria</taxon>
        <taxon>Bacillati</taxon>
        <taxon>Actinomycetota</taxon>
        <taxon>Actinomycetes</taxon>
        <taxon>Micrococcales</taxon>
        <taxon>Intrasporangiaceae</taxon>
        <taxon>Phycicoccus</taxon>
    </lineage>
</organism>
<dbReference type="Proteomes" id="UP000677016">
    <property type="component" value="Unassembled WGS sequence"/>
</dbReference>
<proteinExistence type="predicted"/>
<keyword evidence="2" id="KW-0732">Signal</keyword>
<keyword evidence="1" id="KW-0812">Transmembrane</keyword>
<feature type="signal peptide" evidence="2">
    <location>
        <begin position="1"/>
        <end position="25"/>
    </location>
</feature>
<evidence type="ECO:0000256" key="2">
    <source>
        <dbReference type="SAM" id="SignalP"/>
    </source>
</evidence>
<evidence type="ECO:0000313" key="3">
    <source>
        <dbReference type="EMBL" id="MBR7744858.1"/>
    </source>
</evidence>
<dbReference type="AlphaFoldDB" id="A0A941DBY2"/>
<sequence>MRKSIPAAAALALGAFPLAALPASAADGTYTANLTQLNDSGVTSTAMATLDGNTLDISIESQGLLAGSPHAQHIHIGGMGQCPSNDDEGSGADGALQVSDAADQYGMIGASLTTEGDTSPDSGLAVDRFPVGDDSYQRSFEVSDDVAAAIEDGTAVVVLHGVDQNGSGEYDGEVMSDLDDSLPEEATNPAACGVLTAGQMTEMPGGGVETGGGSTAGMEEAGLAALGGTLLVGGAGLGLLAARRRTADERS</sequence>
<accession>A0A941DBY2</accession>
<protein>
    <submittedName>
        <fullName evidence="3">CHRD domain-containing protein</fullName>
    </submittedName>
</protein>
<gene>
    <name evidence="3" type="ORF">KC207_16305</name>
</gene>
<reference evidence="3" key="1">
    <citation type="submission" date="2021-04" db="EMBL/GenBank/DDBJ databases">
        <title>Phycicoccus avicenniae sp. nov., a novel endophytic actinomycetes isolated from branch of Avicennia mariana.</title>
        <authorList>
            <person name="Tuo L."/>
        </authorList>
    </citation>
    <scope>NUCLEOTIDE SEQUENCE</scope>
    <source>
        <strain evidence="3">BSK3Z-2</strain>
    </source>
</reference>
<keyword evidence="1" id="KW-1133">Transmembrane helix</keyword>
<evidence type="ECO:0000313" key="4">
    <source>
        <dbReference type="Proteomes" id="UP000677016"/>
    </source>
</evidence>
<dbReference type="RefSeq" id="WP_211604386.1">
    <property type="nucleotide sequence ID" value="NZ_JAGSNF010000025.1"/>
</dbReference>
<name>A0A941DBY2_9MICO</name>
<keyword evidence="4" id="KW-1185">Reference proteome</keyword>
<feature type="chain" id="PRO_5037015284" evidence="2">
    <location>
        <begin position="26"/>
        <end position="251"/>
    </location>
</feature>
<keyword evidence="1" id="KW-0472">Membrane</keyword>